<evidence type="ECO:0000256" key="1">
    <source>
        <dbReference type="SAM" id="MobiDB-lite"/>
    </source>
</evidence>
<dbReference type="InParanoid" id="A0A1E7F9I1"/>
<accession>A0A1E7F9I1</accession>
<dbReference type="AlphaFoldDB" id="A0A1E7F9I1"/>
<organism evidence="2 3">
    <name type="scientific">Fragilariopsis cylindrus CCMP1102</name>
    <dbReference type="NCBI Taxonomy" id="635003"/>
    <lineage>
        <taxon>Eukaryota</taxon>
        <taxon>Sar</taxon>
        <taxon>Stramenopiles</taxon>
        <taxon>Ochrophyta</taxon>
        <taxon>Bacillariophyta</taxon>
        <taxon>Bacillariophyceae</taxon>
        <taxon>Bacillariophycidae</taxon>
        <taxon>Bacillariales</taxon>
        <taxon>Bacillariaceae</taxon>
        <taxon>Fragilariopsis</taxon>
    </lineage>
</organism>
<dbReference type="KEGG" id="fcy:FRACYDRAFT_218662"/>
<protein>
    <submittedName>
        <fullName evidence="2">Uncharacterized protein</fullName>
    </submittedName>
</protein>
<gene>
    <name evidence="2" type="ORF">FRACYDRAFT_218662</name>
</gene>
<dbReference type="EMBL" id="KV784360">
    <property type="protein sequence ID" value="OEU14828.1"/>
    <property type="molecule type" value="Genomic_DNA"/>
</dbReference>
<evidence type="ECO:0000313" key="3">
    <source>
        <dbReference type="Proteomes" id="UP000095751"/>
    </source>
</evidence>
<feature type="region of interest" description="Disordered" evidence="1">
    <location>
        <begin position="87"/>
        <end position="113"/>
    </location>
</feature>
<keyword evidence="3" id="KW-1185">Reference proteome</keyword>
<feature type="region of interest" description="Disordered" evidence="1">
    <location>
        <begin position="181"/>
        <end position="203"/>
    </location>
</feature>
<reference evidence="2 3" key="1">
    <citation type="submission" date="2016-09" db="EMBL/GenBank/DDBJ databases">
        <title>Extensive genetic diversity and differential bi-allelic expression allows diatom success in the polar Southern Ocean.</title>
        <authorList>
            <consortium name="DOE Joint Genome Institute"/>
            <person name="Mock T."/>
            <person name="Otillar R.P."/>
            <person name="Strauss J."/>
            <person name="Dupont C."/>
            <person name="Frickenhaus S."/>
            <person name="Maumus F."/>
            <person name="Mcmullan M."/>
            <person name="Sanges R."/>
            <person name="Schmutz J."/>
            <person name="Toseland A."/>
            <person name="Valas R."/>
            <person name="Veluchamy A."/>
            <person name="Ward B.J."/>
            <person name="Allen A."/>
            <person name="Barry K."/>
            <person name="Falciatore A."/>
            <person name="Ferrante M."/>
            <person name="Fortunato A.E."/>
            <person name="Gloeckner G."/>
            <person name="Gruber A."/>
            <person name="Hipkin R."/>
            <person name="Janech M."/>
            <person name="Kroth P."/>
            <person name="Leese F."/>
            <person name="Lindquist E."/>
            <person name="Lyon B.R."/>
            <person name="Martin J."/>
            <person name="Mayer C."/>
            <person name="Parker M."/>
            <person name="Quesneville H."/>
            <person name="Raymond J."/>
            <person name="Uhlig C."/>
            <person name="Valentin K.U."/>
            <person name="Worden A.Z."/>
            <person name="Armbrust E.V."/>
            <person name="Bowler C."/>
            <person name="Green B."/>
            <person name="Moulton V."/>
            <person name="Van Oosterhout C."/>
            <person name="Grigoriev I."/>
        </authorList>
    </citation>
    <scope>NUCLEOTIDE SEQUENCE [LARGE SCALE GENOMIC DNA]</scope>
    <source>
        <strain evidence="2 3">CCMP1102</strain>
    </source>
</reference>
<dbReference type="Proteomes" id="UP000095751">
    <property type="component" value="Unassembled WGS sequence"/>
</dbReference>
<proteinExistence type="predicted"/>
<evidence type="ECO:0000313" key="2">
    <source>
        <dbReference type="EMBL" id="OEU14828.1"/>
    </source>
</evidence>
<name>A0A1E7F9I1_9STRA</name>
<sequence length="203" mass="21788">MGDVSMMSAGTNFQMKLEDIGTSFGTMMSYNTSHPDMVDGGLMEAVGTSFGSLSLDMNGGNNNDYNRDKLYRTLEIAAGGAEVPPMFSHAEQKSSGNLLDCDDTDSENSDDKDKLVAQKSQAWEMMQTKLIQQTSKGNSVGSQDLMPPPPGKSTFENIEVALPTANLESNFSTLSAWSAADDDGNDFTVSNSHLGATVKEEDE</sequence>